<evidence type="ECO:0000313" key="2">
    <source>
        <dbReference type="EMBL" id="QHS88476.1"/>
    </source>
</evidence>
<feature type="region of interest" description="Disordered" evidence="1">
    <location>
        <begin position="1"/>
        <end position="25"/>
    </location>
</feature>
<feature type="compositionally biased region" description="Polar residues" evidence="1">
    <location>
        <begin position="13"/>
        <end position="25"/>
    </location>
</feature>
<proteinExistence type="predicted"/>
<evidence type="ECO:0000256" key="1">
    <source>
        <dbReference type="SAM" id="MobiDB-lite"/>
    </source>
</evidence>
<organism evidence="2">
    <name type="scientific">viral metagenome</name>
    <dbReference type="NCBI Taxonomy" id="1070528"/>
    <lineage>
        <taxon>unclassified sequences</taxon>
        <taxon>metagenomes</taxon>
        <taxon>organismal metagenomes</taxon>
    </lineage>
</organism>
<dbReference type="EMBL" id="MN739097">
    <property type="protein sequence ID" value="QHS88476.1"/>
    <property type="molecule type" value="Genomic_DNA"/>
</dbReference>
<protein>
    <submittedName>
        <fullName evidence="2">Uncharacterized protein</fullName>
    </submittedName>
</protein>
<reference evidence="2" key="1">
    <citation type="journal article" date="2020" name="Nature">
        <title>Giant virus diversity and host interactions through global metagenomics.</title>
        <authorList>
            <person name="Schulz F."/>
            <person name="Roux S."/>
            <person name="Paez-Espino D."/>
            <person name="Jungbluth S."/>
            <person name="Walsh D.A."/>
            <person name="Denef V.J."/>
            <person name="McMahon K.D."/>
            <person name="Konstantinidis K.T."/>
            <person name="Eloe-Fadrosh E.A."/>
            <person name="Kyrpides N.C."/>
            <person name="Woyke T."/>
        </authorList>
    </citation>
    <scope>NUCLEOTIDE SEQUENCE</scope>
    <source>
        <strain evidence="2">GVMAG-M-3300010158-55</strain>
    </source>
</reference>
<accession>A0A6C0B8P7</accession>
<sequence>MAFSLGNLFGSKKSPSPNKTKRASSSCTKVAYQECRKKSNPDCEWVYGSIKGEKTKVKKRHCRTRRNTKRK</sequence>
<dbReference type="AlphaFoldDB" id="A0A6C0B8P7"/>
<name>A0A6C0B8P7_9ZZZZ</name>